<keyword evidence="2" id="KW-0812">Transmembrane</keyword>
<comment type="caution">
    <text evidence="3">The sequence shown here is derived from an EMBL/GenBank/DDBJ whole genome shotgun (WGS) entry which is preliminary data.</text>
</comment>
<proteinExistence type="predicted"/>
<dbReference type="SUPFAM" id="SSF140500">
    <property type="entry name" value="BAS1536-like"/>
    <property type="match status" value="1"/>
</dbReference>
<accession>A0A7X2S6D1</accession>
<dbReference type="Gene3D" id="4.10.280.10">
    <property type="entry name" value="Helix-loop-helix DNA-binding domain"/>
    <property type="match status" value="1"/>
</dbReference>
<organism evidence="3 4">
    <name type="scientific">Metabacillus mangrovi</name>
    <dbReference type="NCBI Taxonomy" id="1491830"/>
    <lineage>
        <taxon>Bacteria</taxon>
        <taxon>Bacillati</taxon>
        <taxon>Bacillota</taxon>
        <taxon>Bacilli</taxon>
        <taxon>Bacillales</taxon>
        <taxon>Bacillaceae</taxon>
        <taxon>Metabacillus</taxon>
    </lineage>
</organism>
<sequence>MYFLQNHKKFVRFSTNLSNFFPLICLFFLLLFRYNIGIDNFGSGVLTLNGYETAVERSRRKMMDIAVEHGYTAEETVRASQHLDKLLNMVSHINNHGPYPAYRTPPSYKKKADSE</sequence>
<keyword evidence="2" id="KW-0472">Membrane</keyword>
<dbReference type="GO" id="GO:0043937">
    <property type="term" value="P:regulation of sporulation"/>
    <property type="evidence" value="ECO:0007669"/>
    <property type="project" value="InterPro"/>
</dbReference>
<dbReference type="InterPro" id="IPR036638">
    <property type="entry name" value="HLH_DNA-bd_sf"/>
</dbReference>
<dbReference type="Pfam" id="PF09388">
    <property type="entry name" value="SpoOE-like"/>
    <property type="match status" value="1"/>
</dbReference>
<dbReference type="GO" id="GO:0046983">
    <property type="term" value="F:protein dimerization activity"/>
    <property type="evidence" value="ECO:0007669"/>
    <property type="project" value="InterPro"/>
</dbReference>
<evidence type="ECO:0000256" key="1">
    <source>
        <dbReference type="SAM" id="MobiDB-lite"/>
    </source>
</evidence>
<keyword evidence="2" id="KW-1133">Transmembrane helix</keyword>
<keyword evidence="4" id="KW-1185">Reference proteome</keyword>
<dbReference type="AlphaFoldDB" id="A0A7X2S6D1"/>
<protein>
    <submittedName>
        <fullName evidence="3">Spo0E family sporulation regulatory protein-aspartic acid phosphatase</fullName>
    </submittedName>
</protein>
<dbReference type="InterPro" id="IPR018540">
    <property type="entry name" value="Spo0E-like"/>
</dbReference>
<feature type="region of interest" description="Disordered" evidence="1">
    <location>
        <begin position="95"/>
        <end position="115"/>
    </location>
</feature>
<dbReference type="OrthoDB" id="2973153at2"/>
<dbReference type="Proteomes" id="UP000434639">
    <property type="component" value="Unassembled WGS sequence"/>
</dbReference>
<evidence type="ECO:0000313" key="3">
    <source>
        <dbReference type="EMBL" id="MTH54320.1"/>
    </source>
</evidence>
<evidence type="ECO:0000256" key="2">
    <source>
        <dbReference type="SAM" id="Phobius"/>
    </source>
</evidence>
<feature type="transmembrane region" description="Helical" evidence="2">
    <location>
        <begin position="20"/>
        <end position="36"/>
    </location>
</feature>
<dbReference type="EMBL" id="WMIB01000013">
    <property type="protein sequence ID" value="MTH54320.1"/>
    <property type="molecule type" value="Genomic_DNA"/>
</dbReference>
<name>A0A7X2S6D1_9BACI</name>
<evidence type="ECO:0000313" key="4">
    <source>
        <dbReference type="Proteomes" id="UP000434639"/>
    </source>
</evidence>
<reference evidence="3 4" key="1">
    <citation type="journal article" date="2017" name="Int. J. Syst. Evol. Microbiol.">
        <title>Bacillus mangrovi sp. nov., isolated from a sediment sample from a mangrove forest.</title>
        <authorList>
            <person name="Gupta V."/>
            <person name="Singh P.K."/>
            <person name="Korpole S."/>
            <person name="Tanuku N.R.S."/>
            <person name="Pinnaka A.K."/>
        </authorList>
    </citation>
    <scope>NUCLEOTIDE SEQUENCE [LARGE SCALE GENOMIC DNA]</scope>
    <source>
        <strain evidence="3 4">KCTC 33872</strain>
    </source>
</reference>
<dbReference type="InterPro" id="IPR037208">
    <property type="entry name" value="Spo0E-like_sf"/>
</dbReference>
<gene>
    <name evidence="3" type="ORF">GKZ89_12990</name>
</gene>